<keyword evidence="2" id="KW-1185">Reference proteome</keyword>
<accession>A0A2N0U3E3</accession>
<name>A0A2N0U3E3_9FLAO</name>
<dbReference type="InterPro" id="IPR046038">
    <property type="entry name" value="DUF5996"/>
</dbReference>
<comment type="caution">
    <text evidence="1">The sequence shown here is derived from an EMBL/GenBank/DDBJ whole genome shotgun (WGS) entry which is preliminary data.</text>
</comment>
<proteinExistence type="predicted"/>
<evidence type="ECO:0000313" key="1">
    <source>
        <dbReference type="EMBL" id="PKD21532.1"/>
    </source>
</evidence>
<dbReference type="RefSeq" id="WP_079711579.1">
    <property type="nucleotide sequence ID" value="NZ_FUZC01000001.1"/>
</dbReference>
<dbReference type="OrthoDB" id="9800945at2"/>
<gene>
    <name evidence="1" type="ORF">APR41_00665</name>
</gene>
<dbReference type="AlphaFoldDB" id="A0A2N0U3E3"/>
<organism evidence="1 2">
    <name type="scientific">Salegentibacter salinarum</name>
    <dbReference type="NCBI Taxonomy" id="447422"/>
    <lineage>
        <taxon>Bacteria</taxon>
        <taxon>Pseudomonadati</taxon>
        <taxon>Bacteroidota</taxon>
        <taxon>Flavobacteriia</taxon>
        <taxon>Flavobacteriales</taxon>
        <taxon>Flavobacteriaceae</taxon>
        <taxon>Salegentibacter</taxon>
    </lineage>
</organism>
<protein>
    <submittedName>
        <fullName evidence="1">Uncharacterized protein</fullName>
    </submittedName>
</protein>
<reference evidence="1 2" key="1">
    <citation type="submission" date="2015-10" db="EMBL/GenBank/DDBJ databases">
        <title>Draft genome sequence of Salegentibacter salinarum KCTC 12975.</title>
        <authorList>
            <person name="Lin W."/>
            <person name="Zheng Q."/>
        </authorList>
    </citation>
    <scope>NUCLEOTIDE SEQUENCE [LARGE SCALE GENOMIC DNA]</scope>
    <source>
        <strain evidence="1 2">KCTC 12975</strain>
    </source>
</reference>
<evidence type="ECO:0000313" key="2">
    <source>
        <dbReference type="Proteomes" id="UP000232673"/>
    </source>
</evidence>
<dbReference type="Proteomes" id="UP000232673">
    <property type="component" value="Unassembled WGS sequence"/>
</dbReference>
<dbReference type="STRING" id="447422.SAMN05660903_00434"/>
<sequence length="308" mass="35747">MENTLLPDLKYVGFEKEKLTLHLFLQIVGKIKLKLTPRKNHWWFVTHYITEKGFSSGSIPYNNGFSSFSIAFNIVTHQLEIHTSEGDLRTLNLENGLSIADFYTQVFAVLKELDIWVKILDKPYDLGIEKEFSVISEYYHYDESYVEKLWKTLLWTESVFKEFSGRFYGKTSPVHLYWHSMDLAVTRFSGKKAPKMPAEARISDKDAYSHECISFGFWPGDDKVLEPAFYSYTFPKPENIQNEKLRPASASWEMSNGSPMAILTYANLREEENPRQVLLDFMESAYQAGARLADWPIDDLNVQDLKDL</sequence>
<dbReference type="EMBL" id="LKTS01000001">
    <property type="protein sequence ID" value="PKD21532.1"/>
    <property type="molecule type" value="Genomic_DNA"/>
</dbReference>
<dbReference type="Pfam" id="PF19459">
    <property type="entry name" value="DUF5996"/>
    <property type="match status" value="1"/>
</dbReference>